<proteinExistence type="predicted"/>
<organism evidence="1 2">
    <name type="scientific">Secundilactobacillus similis DSM 23365 = JCM 2765</name>
    <dbReference type="NCBI Taxonomy" id="1423804"/>
    <lineage>
        <taxon>Bacteria</taxon>
        <taxon>Bacillati</taxon>
        <taxon>Bacillota</taxon>
        <taxon>Bacilli</taxon>
        <taxon>Lactobacillales</taxon>
        <taxon>Lactobacillaceae</taxon>
        <taxon>Secundilactobacillus</taxon>
    </lineage>
</organism>
<gene>
    <name evidence="1" type="ORF">FD14_GL002146</name>
</gene>
<reference evidence="1 2" key="1">
    <citation type="journal article" date="2015" name="Genome Announc.">
        <title>Expanding the biotechnology potential of lactobacilli through comparative genomics of 213 strains and associated genera.</title>
        <authorList>
            <person name="Sun Z."/>
            <person name="Harris H.M."/>
            <person name="McCann A."/>
            <person name="Guo C."/>
            <person name="Argimon S."/>
            <person name="Zhang W."/>
            <person name="Yang X."/>
            <person name="Jeffery I.B."/>
            <person name="Cooney J.C."/>
            <person name="Kagawa T.F."/>
            <person name="Liu W."/>
            <person name="Song Y."/>
            <person name="Salvetti E."/>
            <person name="Wrobel A."/>
            <person name="Rasinkangas P."/>
            <person name="Parkhill J."/>
            <person name="Rea M.C."/>
            <person name="O'Sullivan O."/>
            <person name="Ritari J."/>
            <person name="Douillard F.P."/>
            <person name="Paul Ross R."/>
            <person name="Yang R."/>
            <person name="Briner A.E."/>
            <person name="Felis G.E."/>
            <person name="de Vos W.M."/>
            <person name="Barrangou R."/>
            <person name="Klaenhammer T.R."/>
            <person name="Caufield P.W."/>
            <person name="Cui Y."/>
            <person name="Zhang H."/>
            <person name="O'Toole P.W."/>
        </authorList>
    </citation>
    <scope>NUCLEOTIDE SEQUENCE [LARGE SCALE GENOMIC DNA]</scope>
    <source>
        <strain evidence="1 2">DSM 23365</strain>
    </source>
</reference>
<evidence type="ECO:0000313" key="2">
    <source>
        <dbReference type="Proteomes" id="UP000051442"/>
    </source>
</evidence>
<name>A0A0R2EPG6_9LACO</name>
<sequence length="358" mass="41893">MCKQHQIEVPAHATKHLLTEHLTTYFQRHAVSELVDVVTQYLDASVADLKTLFERLTATQRASLVAGGYLTISRTAEVTAYGKVLMVPYYDYFDYLNLLAHQTQIPDAIAYGRYFRLKSATHQEKQRLATERERQRRQLHREQQAEFRAAYKLAQAQLGEPGTLAYLLLNLAFWTHHINHLAKLDQKVDYYHYKDQALRLFFRYRDTEFVSVGVYTPEQPDKRHLTLCSHHFDEYCAYYRDWGDSVMTYYATNQAVVNQCPGCELQVVSDYYTLYFFEINNEKLRYGFHVPYRKALTAFGDRTNYPCVDHSDENQEGPYRFGRAITKDELAVLGSPTEIVNNFEQAYNDLLQFEPPNH</sequence>
<dbReference type="EMBL" id="AYZM01000158">
    <property type="protein sequence ID" value="KRN18281.1"/>
    <property type="molecule type" value="Genomic_DNA"/>
</dbReference>
<keyword evidence="2" id="KW-1185">Reference proteome</keyword>
<dbReference type="AlphaFoldDB" id="A0A0R2EPG6"/>
<accession>A0A0R2EPG6</accession>
<protein>
    <submittedName>
        <fullName evidence="1">Uncharacterized protein</fullName>
    </submittedName>
</protein>
<comment type="caution">
    <text evidence="1">The sequence shown here is derived from an EMBL/GenBank/DDBJ whole genome shotgun (WGS) entry which is preliminary data.</text>
</comment>
<dbReference type="Proteomes" id="UP000051442">
    <property type="component" value="Unassembled WGS sequence"/>
</dbReference>
<dbReference type="PATRIC" id="fig|1423804.4.peg.2330"/>
<evidence type="ECO:0000313" key="1">
    <source>
        <dbReference type="EMBL" id="KRN18281.1"/>
    </source>
</evidence>
<dbReference type="OrthoDB" id="2329880at2"/>